<dbReference type="InterPro" id="IPR011009">
    <property type="entry name" value="Kinase-like_dom_sf"/>
</dbReference>
<evidence type="ECO:0000256" key="9">
    <source>
        <dbReference type="ARBA" id="ARBA00022840"/>
    </source>
</evidence>
<dbReference type="EC" id="2.7.11.1" evidence="2"/>
<dbReference type="GO" id="GO:0005524">
    <property type="term" value="F:ATP binding"/>
    <property type="evidence" value="ECO:0007669"/>
    <property type="project" value="UniProtKB-KW"/>
</dbReference>
<evidence type="ECO:0000313" key="17">
    <source>
        <dbReference type="EMBL" id="KAG7491804.1"/>
    </source>
</evidence>
<feature type="region of interest" description="Disordered" evidence="14">
    <location>
        <begin position="1101"/>
        <end position="1218"/>
    </location>
</feature>
<comment type="subcellular location">
    <subcellularLocation>
        <location evidence="1">Membrane</location>
    </subcellularLocation>
</comment>
<keyword evidence="3" id="KW-0723">Serine/threonine-protein kinase</keyword>
<keyword evidence="10" id="KW-1133">Transmembrane helix</keyword>
<feature type="compositionally biased region" description="Acidic residues" evidence="14">
    <location>
        <begin position="1321"/>
        <end position="1337"/>
    </location>
</feature>
<dbReference type="EMBL" id="JAFDVH010000001">
    <property type="protein sequence ID" value="KAG7491804.1"/>
    <property type="molecule type" value="Genomic_DNA"/>
</dbReference>
<dbReference type="SUPFAM" id="SSF56112">
    <property type="entry name" value="Protein kinase-like (PK-like)"/>
    <property type="match status" value="1"/>
</dbReference>
<dbReference type="PRINTS" id="PR00109">
    <property type="entry name" value="TYRKINASE"/>
</dbReference>
<evidence type="ECO:0000256" key="15">
    <source>
        <dbReference type="SAM" id="SignalP"/>
    </source>
</evidence>
<feature type="signal peptide" evidence="15">
    <location>
        <begin position="1"/>
        <end position="23"/>
    </location>
</feature>
<sequence length="1548" mass="168379">MENRFGIFLLLATGIPQCMLVDGAPLPYSDAGGMTGEIPFALAVSVSAMIALVVLLVNCVTCCREREINFKEFEDNFDDELDFTPPAEDTPSMSPAEVYTLAVPPLPLPAPPRLQPPRISEGSTASQVARHSLSYIQEMGNGWFGKVLLGEIYTDSGASRVVVKELKSNASAKEQNDFLQQGDPYRVLQHPNILQCFGQCVEAIPFLLVFEYCELGDLRSYLAQQDWMFRNPELLQKMACEIAAGVTHLHKHNFLHSDLALRNCFLTTDMTVKVGDYGIGPSAWKEDYVIMGEESAVPLRWMAPELIGELHGGIVTAAQTKPGDVWALGVTLWELFENANQPYPHLSDREVLIHVIKEQQIKLLKPQLELPYSDRWYEVLQFCWLPADKRATAEEVHRLLTYLRMQGQKESEDDFEQRWNALKPSTRMVSHTAFPILEQFPDEGLSREADEVLTVTETSRGLSFEYVWEAAKHDHYDSHGRPATDATLNYHSVFFPVPQLNKPLFPPSGEYVGTHGLSTGVPGVLPVFDAHKPATGNEYYIQLEEQGESNLEVDENCGPADPDGELGHDKQQYVVLRNMRLEESSTDIDFFHHSIDSKDSNTLENQAWSSSDVDSPCHTNIFCEGTSKLNDSISWSGGCLELPELDGHGFQKGASFEDGSQITEKSFGSSFLGDDLETSYLENVEEDPDVIQLLNTKKLTDNFLFLQENSLMKEGSYSSGINKDLDQKALETNLNSISEFNFAMISDESVDMLSGKADKLQSQVKLTEDSASPKDEFLNSLFPQLNDNLQPLVKNETLVPSSTLVAGESCTDQLQLKNSSSNEECVKLHSSESGIDFTFDTTSNSTEITVSPTNSHKSPLISESATKDILRTVAKNPSLVDSLGASQEDVHSIGIKDASEPSLVLPSVQVHTGVVGNNLPVGYASDSSAGNAVKESSLPIVPSEMPQINACDLDEPLVNLAKNNASQDISSVLDSAPCPDQISQDSLLDDNVSASQLTIDPSAETPDSLDSLDMHTLVSPVEALSAASFQKLQPPYKTADSGYETENLESPEWNSQCIVKDTSPEDSAASVAEERAVVVSAPPEIIVSEVESVLDSAHEEIPSTLQRGPTAPAGEPFTGGNHNYRDSAYFSDNESEPDKRSEDINGGSSSEGYLRLSGSLDTDFSSATRDSSVPDEVVEADSQPSENHSDAQPESSSSAAEDLQDPDPLIPSGNSLPELIVTAEEDRGKELLVAIDNIKEADVSETIPAFQDGYSESSTGYDPDAGDSPSGAFVKHAVDNMVREKLSRSLTGEGLKLKEPDVEGRYLGKLDGAALAGGLEDGAEADEEDENSDDSDDEARAYRLHSSSSDSEDDAVHPVPVIITDNSDARNLKSLLKASCHPAAKPSPPGGDSADLQRKAVSFFDDVTVYLFDQETPTKDLGDHSSNNNASEFSSPAPSLSYLNRFGNSESSTDEEAGGGFEWDDDFSSSEPSFISKAASHLIASKTSPCASHYFSPPPLGRAPEQSWTGASSYSRFSISPASIASFSLTHLTDSDIEQGSSEDGEKD</sequence>
<dbReference type="Gene3D" id="1.10.510.10">
    <property type="entry name" value="Transferase(Phosphotransferase) domain 1"/>
    <property type="match status" value="1"/>
</dbReference>
<gene>
    <name evidence="17" type="ORF">MATL_G00008050</name>
</gene>
<keyword evidence="4" id="KW-0597">Phosphoprotein</keyword>
<keyword evidence="6" id="KW-0812">Transmembrane</keyword>
<evidence type="ECO:0000256" key="11">
    <source>
        <dbReference type="ARBA" id="ARBA00023136"/>
    </source>
</evidence>
<feature type="compositionally biased region" description="Polar residues" evidence="14">
    <location>
        <begin position="1424"/>
        <end position="1451"/>
    </location>
</feature>
<keyword evidence="9" id="KW-0067">ATP-binding</keyword>
<dbReference type="FunFam" id="3.30.200.20:FF:000275">
    <property type="entry name" value="Apoptosis associated tyrosine kinase"/>
    <property type="match status" value="1"/>
</dbReference>
<dbReference type="PROSITE" id="PS00109">
    <property type="entry name" value="PROTEIN_KINASE_TYR"/>
    <property type="match status" value="1"/>
</dbReference>
<keyword evidence="18" id="KW-1185">Reference proteome</keyword>
<dbReference type="OrthoDB" id="5973359at2759"/>
<name>A0A9D3QJ37_MEGAT</name>
<dbReference type="Proteomes" id="UP001046870">
    <property type="component" value="Chromosome 1"/>
</dbReference>
<evidence type="ECO:0000256" key="6">
    <source>
        <dbReference type="ARBA" id="ARBA00022692"/>
    </source>
</evidence>
<accession>A0A9D3QJ37</accession>
<evidence type="ECO:0000256" key="13">
    <source>
        <dbReference type="ARBA" id="ARBA00048679"/>
    </source>
</evidence>
<comment type="catalytic activity">
    <reaction evidence="13">
        <text>L-seryl-[protein] + ATP = O-phospho-L-seryl-[protein] + ADP + H(+)</text>
        <dbReference type="Rhea" id="RHEA:17989"/>
        <dbReference type="Rhea" id="RHEA-COMP:9863"/>
        <dbReference type="Rhea" id="RHEA-COMP:11604"/>
        <dbReference type="ChEBI" id="CHEBI:15378"/>
        <dbReference type="ChEBI" id="CHEBI:29999"/>
        <dbReference type="ChEBI" id="CHEBI:30616"/>
        <dbReference type="ChEBI" id="CHEBI:83421"/>
        <dbReference type="ChEBI" id="CHEBI:456216"/>
        <dbReference type="EC" id="2.7.11.1"/>
    </reaction>
</comment>
<dbReference type="PROSITE" id="PS50011">
    <property type="entry name" value="PROTEIN_KINASE_DOM"/>
    <property type="match status" value="1"/>
</dbReference>
<dbReference type="PANTHER" id="PTHR24417:SF8">
    <property type="entry name" value="SERINE_THREONINE-PROTEIN KINASE LMTK2"/>
    <property type="match status" value="1"/>
</dbReference>
<feature type="region of interest" description="Disordered" evidence="14">
    <location>
        <begin position="1417"/>
        <end position="1472"/>
    </location>
</feature>
<dbReference type="GO" id="GO:0005737">
    <property type="term" value="C:cytoplasm"/>
    <property type="evidence" value="ECO:0007669"/>
    <property type="project" value="UniProtKB-ARBA"/>
</dbReference>
<proteinExistence type="predicted"/>
<evidence type="ECO:0000256" key="4">
    <source>
        <dbReference type="ARBA" id="ARBA00022553"/>
    </source>
</evidence>
<dbReference type="InterPro" id="IPR000719">
    <property type="entry name" value="Prot_kinase_dom"/>
</dbReference>
<evidence type="ECO:0000256" key="8">
    <source>
        <dbReference type="ARBA" id="ARBA00022777"/>
    </source>
</evidence>
<protein>
    <recommendedName>
        <fullName evidence="2">non-specific serine/threonine protein kinase</fullName>
        <ecNumber evidence="2">2.7.11.1</ecNumber>
    </recommendedName>
</protein>
<comment type="caution">
    <text evidence="17">The sequence shown here is derived from an EMBL/GenBank/DDBJ whole genome shotgun (WGS) entry which is preliminary data.</text>
</comment>
<organism evidence="17 18">
    <name type="scientific">Megalops atlanticus</name>
    <name type="common">Tarpon</name>
    <name type="synonym">Clupea gigantea</name>
    <dbReference type="NCBI Taxonomy" id="7932"/>
    <lineage>
        <taxon>Eukaryota</taxon>
        <taxon>Metazoa</taxon>
        <taxon>Chordata</taxon>
        <taxon>Craniata</taxon>
        <taxon>Vertebrata</taxon>
        <taxon>Euteleostomi</taxon>
        <taxon>Actinopterygii</taxon>
        <taxon>Neopterygii</taxon>
        <taxon>Teleostei</taxon>
        <taxon>Elopiformes</taxon>
        <taxon>Megalopidae</taxon>
        <taxon>Megalops</taxon>
    </lineage>
</organism>
<feature type="domain" description="Protein kinase" evidence="16">
    <location>
        <begin position="133"/>
        <end position="400"/>
    </location>
</feature>
<feature type="region of interest" description="Disordered" evidence="14">
    <location>
        <begin position="1317"/>
        <end position="1362"/>
    </location>
</feature>
<reference evidence="17" key="1">
    <citation type="submission" date="2021-01" db="EMBL/GenBank/DDBJ databases">
        <authorList>
            <person name="Zahm M."/>
            <person name="Roques C."/>
            <person name="Cabau C."/>
            <person name="Klopp C."/>
            <person name="Donnadieu C."/>
            <person name="Jouanno E."/>
            <person name="Lampietro C."/>
            <person name="Louis A."/>
            <person name="Herpin A."/>
            <person name="Echchiki A."/>
            <person name="Berthelot C."/>
            <person name="Parey E."/>
            <person name="Roest-Crollius H."/>
            <person name="Braasch I."/>
            <person name="Postlethwait J."/>
            <person name="Bobe J."/>
            <person name="Montfort J."/>
            <person name="Bouchez O."/>
            <person name="Begum T."/>
            <person name="Mejri S."/>
            <person name="Adams A."/>
            <person name="Chen W.-J."/>
            <person name="Guiguen Y."/>
        </authorList>
    </citation>
    <scope>NUCLEOTIDE SEQUENCE</scope>
    <source>
        <strain evidence="17">YG-15Mar2019-1</strain>
        <tissue evidence="17">Brain</tissue>
    </source>
</reference>
<evidence type="ECO:0000256" key="14">
    <source>
        <dbReference type="SAM" id="MobiDB-lite"/>
    </source>
</evidence>
<dbReference type="GO" id="GO:0004674">
    <property type="term" value="F:protein serine/threonine kinase activity"/>
    <property type="evidence" value="ECO:0007669"/>
    <property type="project" value="UniProtKB-KW"/>
</dbReference>
<feature type="compositionally biased region" description="Acidic residues" evidence="14">
    <location>
        <begin position="1452"/>
        <end position="1468"/>
    </location>
</feature>
<feature type="compositionally biased region" description="Polar residues" evidence="14">
    <location>
        <begin position="1182"/>
        <end position="1199"/>
    </location>
</feature>
<keyword evidence="8" id="KW-0418">Kinase</keyword>
<dbReference type="Pfam" id="PF07714">
    <property type="entry name" value="PK_Tyr_Ser-Thr"/>
    <property type="match status" value="1"/>
</dbReference>
<dbReference type="InterPro" id="IPR008266">
    <property type="entry name" value="Tyr_kinase_AS"/>
</dbReference>
<keyword evidence="11" id="KW-0472">Membrane</keyword>
<dbReference type="GO" id="GO:0012505">
    <property type="term" value="C:endomembrane system"/>
    <property type="evidence" value="ECO:0007669"/>
    <property type="project" value="UniProtKB-ARBA"/>
</dbReference>
<comment type="catalytic activity">
    <reaction evidence="12">
        <text>L-threonyl-[protein] + ATP = O-phospho-L-threonyl-[protein] + ADP + H(+)</text>
        <dbReference type="Rhea" id="RHEA:46608"/>
        <dbReference type="Rhea" id="RHEA-COMP:11060"/>
        <dbReference type="Rhea" id="RHEA-COMP:11605"/>
        <dbReference type="ChEBI" id="CHEBI:15378"/>
        <dbReference type="ChEBI" id="CHEBI:30013"/>
        <dbReference type="ChEBI" id="CHEBI:30616"/>
        <dbReference type="ChEBI" id="CHEBI:61977"/>
        <dbReference type="ChEBI" id="CHEBI:456216"/>
        <dbReference type="EC" id="2.7.11.1"/>
    </reaction>
</comment>
<evidence type="ECO:0000256" key="2">
    <source>
        <dbReference type="ARBA" id="ARBA00012513"/>
    </source>
</evidence>
<evidence type="ECO:0000256" key="10">
    <source>
        <dbReference type="ARBA" id="ARBA00022989"/>
    </source>
</evidence>
<evidence type="ECO:0000256" key="1">
    <source>
        <dbReference type="ARBA" id="ARBA00004370"/>
    </source>
</evidence>
<dbReference type="GO" id="GO:0016020">
    <property type="term" value="C:membrane"/>
    <property type="evidence" value="ECO:0007669"/>
    <property type="project" value="UniProtKB-SubCell"/>
</dbReference>
<evidence type="ECO:0000256" key="3">
    <source>
        <dbReference type="ARBA" id="ARBA00022527"/>
    </source>
</evidence>
<keyword evidence="5" id="KW-0808">Transferase</keyword>
<keyword evidence="7" id="KW-0547">Nucleotide-binding</keyword>
<dbReference type="PANTHER" id="PTHR24417">
    <property type="entry name" value="SERINE/THREONINE-PROTEIN KINASE LMTK1"/>
    <property type="match status" value="1"/>
</dbReference>
<keyword evidence="15" id="KW-0732">Signal</keyword>
<evidence type="ECO:0000313" key="18">
    <source>
        <dbReference type="Proteomes" id="UP001046870"/>
    </source>
</evidence>
<dbReference type="InterPro" id="IPR001245">
    <property type="entry name" value="Ser-Thr/Tyr_kinase_cat_dom"/>
</dbReference>
<feature type="compositionally biased region" description="Polar residues" evidence="14">
    <location>
        <begin position="1159"/>
        <end position="1171"/>
    </location>
</feature>
<evidence type="ECO:0000259" key="16">
    <source>
        <dbReference type="PROSITE" id="PS50011"/>
    </source>
</evidence>
<evidence type="ECO:0000256" key="7">
    <source>
        <dbReference type="ARBA" id="ARBA00022741"/>
    </source>
</evidence>
<feature type="region of interest" description="Disordered" evidence="14">
    <location>
        <begin position="1245"/>
        <end position="1271"/>
    </location>
</feature>
<evidence type="ECO:0000256" key="12">
    <source>
        <dbReference type="ARBA" id="ARBA00047899"/>
    </source>
</evidence>
<feature type="chain" id="PRO_5039284013" description="non-specific serine/threonine protein kinase" evidence="15">
    <location>
        <begin position="24"/>
        <end position="1548"/>
    </location>
</feature>
<evidence type="ECO:0000256" key="5">
    <source>
        <dbReference type="ARBA" id="ARBA00022679"/>
    </source>
</evidence>